<sequence>MNIICVILAGIHHLIQKTQKFLQKTKVAKRCRRNCALFAVGVTVVAAAAFGFHGVHAAGKNRVSETGQEEKRTETEQEDPQEESPYGLQAILQGVLISQDTQTEVKKVGTSLENVMVGQRVGKREVESSLDFQDQGAQEVAKLQSSALGMSEGKLKMSDEDYQNLLQIVEAEAGGEDMEGKILVANVVFNRVRDPEFPDSISEVIWENVAGSAQFSPTADGRINTVTVSEETREAVNRAIDGEDYSQGALFFMQEEYSDADNARWFKEDLKFLFTHGVHDFYTYP</sequence>
<dbReference type="Gene3D" id="1.10.10.2520">
    <property type="entry name" value="Cell wall hydrolase SleB, domain 1"/>
    <property type="match status" value="1"/>
</dbReference>
<dbReference type="EMBL" id="DWVZ01000026">
    <property type="protein sequence ID" value="HJC62404.1"/>
    <property type="molecule type" value="Genomic_DNA"/>
</dbReference>
<keyword evidence="2" id="KW-0812">Transmembrane</keyword>
<evidence type="ECO:0000256" key="1">
    <source>
        <dbReference type="SAM" id="MobiDB-lite"/>
    </source>
</evidence>
<dbReference type="GO" id="GO:0016787">
    <property type="term" value="F:hydrolase activity"/>
    <property type="evidence" value="ECO:0007669"/>
    <property type="project" value="UniProtKB-KW"/>
</dbReference>
<feature type="region of interest" description="Disordered" evidence="1">
    <location>
        <begin position="61"/>
        <end position="84"/>
    </location>
</feature>
<comment type="caution">
    <text evidence="4">The sequence shown here is derived from an EMBL/GenBank/DDBJ whole genome shotgun (WGS) entry which is preliminary data.</text>
</comment>
<organism evidence="4 5">
    <name type="scientific">Candidatus Blautia merdavium</name>
    <dbReference type="NCBI Taxonomy" id="2838494"/>
    <lineage>
        <taxon>Bacteria</taxon>
        <taxon>Bacillati</taxon>
        <taxon>Bacillota</taxon>
        <taxon>Clostridia</taxon>
        <taxon>Lachnospirales</taxon>
        <taxon>Lachnospiraceae</taxon>
        <taxon>Blautia</taxon>
    </lineage>
</organism>
<name>A0A9D2PLG4_9FIRM</name>
<evidence type="ECO:0000313" key="5">
    <source>
        <dbReference type="Proteomes" id="UP000823886"/>
    </source>
</evidence>
<reference evidence="4" key="2">
    <citation type="submission" date="2021-04" db="EMBL/GenBank/DDBJ databases">
        <authorList>
            <person name="Gilroy R."/>
        </authorList>
    </citation>
    <scope>NUCLEOTIDE SEQUENCE</scope>
    <source>
        <strain evidence="4">ChiBcec2-3848</strain>
    </source>
</reference>
<dbReference type="InterPro" id="IPR011105">
    <property type="entry name" value="Cell_wall_hydrolase_SleB"/>
</dbReference>
<feature type="domain" description="Cell wall hydrolase SleB" evidence="3">
    <location>
        <begin position="175"/>
        <end position="282"/>
    </location>
</feature>
<evidence type="ECO:0000259" key="3">
    <source>
        <dbReference type="Pfam" id="PF07486"/>
    </source>
</evidence>
<dbReference type="Pfam" id="PF07486">
    <property type="entry name" value="Hydrolase_2"/>
    <property type="match status" value="1"/>
</dbReference>
<keyword evidence="4" id="KW-0378">Hydrolase</keyword>
<dbReference type="InterPro" id="IPR042047">
    <property type="entry name" value="SleB_dom1"/>
</dbReference>
<dbReference type="Proteomes" id="UP000823886">
    <property type="component" value="Unassembled WGS sequence"/>
</dbReference>
<keyword evidence="2" id="KW-0472">Membrane</keyword>
<reference evidence="4" key="1">
    <citation type="journal article" date="2021" name="PeerJ">
        <title>Extensive microbial diversity within the chicken gut microbiome revealed by metagenomics and culture.</title>
        <authorList>
            <person name="Gilroy R."/>
            <person name="Ravi A."/>
            <person name="Getino M."/>
            <person name="Pursley I."/>
            <person name="Horton D.L."/>
            <person name="Alikhan N.F."/>
            <person name="Baker D."/>
            <person name="Gharbi K."/>
            <person name="Hall N."/>
            <person name="Watson M."/>
            <person name="Adriaenssens E.M."/>
            <person name="Foster-Nyarko E."/>
            <person name="Jarju S."/>
            <person name="Secka A."/>
            <person name="Antonio M."/>
            <person name="Oren A."/>
            <person name="Chaudhuri R.R."/>
            <person name="La Ragione R."/>
            <person name="Hildebrand F."/>
            <person name="Pallen M.J."/>
        </authorList>
    </citation>
    <scope>NUCLEOTIDE SEQUENCE</scope>
    <source>
        <strain evidence="4">ChiBcec2-3848</strain>
    </source>
</reference>
<evidence type="ECO:0000313" key="4">
    <source>
        <dbReference type="EMBL" id="HJC62404.1"/>
    </source>
</evidence>
<feature type="transmembrane region" description="Helical" evidence="2">
    <location>
        <begin position="35"/>
        <end position="55"/>
    </location>
</feature>
<accession>A0A9D2PLG4</accession>
<evidence type="ECO:0000256" key="2">
    <source>
        <dbReference type="SAM" id="Phobius"/>
    </source>
</evidence>
<proteinExistence type="predicted"/>
<gene>
    <name evidence="4" type="ORF">H9753_02125</name>
</gene>
<keyword evidence="2" id="KW-1133">Transmembrane helix</keyword>
<dbReference type="AlphaFoldDB" id="A0A9D2PLG4"/>
<protein>
    <submittedName>
        <fullName evidence="4">Cell wall hydrolase</fullName>
    </submittedName>
</protein>